<name>A0A3M8DAX2_9BACL</name>
<comment type="caution">
    <text evidence="1">The sequence shown here is derived from an EMBL/GenBank/DDBJ whole genome shotgun (WGS) entry which is preliminary data.</text>
</comment>
<dbReference type="Proteomes" id="UP000271031">
    <property type="component" value="Unassembled WGS sequence"/>
</dbReference>
<reference evidence="1 2" key="1">
    <citation type="submission" date="2018-10" db="EMBL/GenBank/DDBJ databases">
        <title>Phylogenomics of Brevibacillus.</title>
        <authorList>
            <person name="Dunlap C."/>
        </authorList>
    </citation>
    <scope>NUCLEOTIDE SEQUENCE [LARGE SCALE GENOMIC DNA]</scope>
    <source>
        <strain evidence="1 2">JCM 15716</strain>
    </source>
</reference>
<evidence type="ECO:0000313" key="2">
    <source>
        <dbReference type="Proteomes" id="UP000271031"/>
    </source>
</evidence>
<dbReference type="EMBL" id="RHHQ01000015">
    <property type="protein sequence ID" value="RNB85123.1"/>
    <property type="molecule type" value="Genomic_DNA"/>
</dbReference>
<gene>
    <name evidence="1" type="ORF">EDM56_19640</name>
</gene>
<evidence type="ECO:0000313" key="1">
    <source>
        <dbReference type="EMBL" id="RNB85123.1"/>
    </source>
</evidence>
<sequence>MEDKEQLSKSAFIDKLDKIKELHATESETYAIAKDRTSGQHYLWYSLFHMNLSEGRNDQFEHFLPLDSDDVLGFMFGEEPYVYPTNWQKPYLRTGTDDRLMWFDPTENFNLEQEAQEEHALLDRLLQYKQQWMEAKDKEELTRKFFADLDDLKPDKE</sequence>
<organism evidence="1 2">
    <name type="scientific">Brevibacillus fluminis</name>
    <dbReference type="NCBI Taxonomy" id="511487"/>
    <lineage>
        <taxon>Bacteria</taxon>
        <taxon>Bacillati</taxon>
        <taxon>Bacillota</taxon>
        <taxon>Bacilli</taxon>
        <taxon>Bacillales</taxon>
        <taxon>Paenibacillaceae</taxon>
        <taxon>Brevibacillus</taxon>
    </lineage>
</organism>
<dbReference type="OrthoDB" id="2596091at2"/>
<protein>
    <submittedName>
        <fullName evidence="1">Uncharacterized protein</fullName>
    </submittedName>
</protein>
<dbReference type="RefSeq" id="WP_122919608.1">
    <property type="nucleotide sequence ID" value="NZ_RHHQ01000015.1"/>
</dbReference>
<accession>A0A3M8DAX2</accession>
<keyword evidence="2" id="KW-1185">Reference proteome</keyword>
<proteinExistence type="predicted"/>
<dbReference type="AlphaFoldDB" id="A0A3M8DAX2"/>